<comment type="caution">
    <text evidence="2">The sequence shown here is derived from an EMBL/GenBank/DDBJ whole genome shotgun (WGS) entry which is preliminary data.</text>
</comment>
<proteinExistence type="predicted"/>
<dbReference type="AlphaFoldDB" id="L1LG51"/>
<organism evidence="2 3">
    <name type="scientific">Theileria equi strain WA</name>
    <dbReference type="NCBI Taxonomy" id="1537102"/>
    <lineage>
        <taxon>Eukaryota</taxon>
        <taxon>Sar</taxon>
        <taxon>Alveolata</taxon>
        <taxon>Apicomplexa</taxon>
        <taxon>Aconoidasida</taxon>
        <taxon>Piroplasmida</taxon>
        <taxon>Theileriidae</taxon>
        <taxon>Theileria</taxon>
    </lineage>
</organism>
<evidence type="ECO:0000313" key="2">
    <source>
        <dbReference type="EMBL" id="EKX74133.1"/>
    </source>
</evidence>
<keyword evidence="3" id="KW-1185">Reference proteome</keyword>
<dbReference type="EMBL" id="ACOU01000002">
    <property type="protein sequence ID" value="EKX74133.1"/>
    <property type="molecule type" value="Genomic_DNA"/>
</dbReference>
<keyword evidence="1" id="KW-0732">Signal</keyword>
<dbReference type="RefSeq" id="XP_004833585.1">
    <property type="nucleotide sequence ID" value="XM_004833528.1"/>
</dbReference>
<dbReference type="GeneID" id="15807581"/>
<evidence type="ECO:0000256" key="1">
    <source>
        <dbReference type="SAM" id="SignalP"/>
    </source>
</evidence>
<dbReference type="InterPro" id="IPR007480">
    <property type="entry name" value="DUF529"/>
</dbReference>
<gene>
    <name evidence="2" type="ORF">BEWA_041710</name>
</gene>
<reference evidence="2 3" key="1">
    <citation type="journal article" date="2012" name="BMC Genomics">
        <title>Comparative genomic analysis and phylogenetic position of Theileria equi.</title>
        <authorList>
            <person name="Kappmeyer L.S."/>
            <person name="Thiagarajan M."/>
            <person name="Herndon D.R."/>
            <person name="Ramsay J.D."/>
            <person name="Caler E."/>
            <person name="Djikeng A."/>
            <person name="Gillespie J.J."/>
            <person name="Lau A.O."/>
            <person name="Roalson E.H."/>
            <person name="Silva J.C."/>
            <person name="Silva M.G."/>
            <person name="Suarez C.E."/>
            <person name="Ueti M.W."/>
            <person name="Nene V.M."/>
            <person name="Mealey R.H."/>
            <person name="Knowles D.P."/>
            <person name="Brayton K.A."/>
        </authorList>
    </citation>
    <scope>NUCLEOTIDE SEQUENCE [LARGE SCALE GENOMIC DNA]</scope>
    <source>
        <strain evidence="2 3">WA</strain>
    </source>
</reference>
<dbReference type="Proteomes" id="UP000031512">
    <property type="component" value="Unassembled WGS sequence"/>
</dbReference>
<sequence length="674" mass="77867">MKIIALLLLVQTVLRSCASPANLDIGSANHPDFFLETGRECTLTRSIYRPKRGREWVTVSHGGGVLWSTGEKDKCVNVQVFYRDKLPLFLRIVFAKDNVIEDVYYVYKKKWEMCKENVFKEALEREGMQILKIDSPNPLLGTLQRNGSLVTEETFVSSDKCTIGRVEYNGKTLWEGERGDSLLSYTLISEDEKAILLHLVYTSDESFYELSNGTWKKITRGKFLDRDGKLSPHKSAIDLNNLENNAYKVSKNQILRFSGFDFIPKIDIHYVIDGNTVVERIPRGTKLEKVTVYMADIQKYMDVKYMRDKKEYHHYFVKVGEEWRKATREDYYLVMRTETPVLPQISLDIRIPDEKICKIENTGDPVCERVIIPKNEYRVTKVVDRNKLIWEAGEFEYILKATTYLDIGKPVLLSLKYANVEKYFGLSNGSWSTLRKRNFDKQAKKLKGRRIIDVNKKEGTFYSCSEYVHCGIPTVSFTPKEKVMVIKDGDQIIYTSLGGIENPTIRLYVAKEFKLLALSYIQHKTVGNNTTLNLHFETVHGVWKPANEKRFKELLKPPQSSESELKKIQRSNISLDLSKVNPTYFTIEWDGSLLTITPKEGCNVTKITEKDDGIWEAVGNENTVIVWIRYKNKKPSLMHILVENSPKANKHFEKKQDGKWLPITEEDYDKVLGK</sequence>
<feature type="chain" id="PRO_5003953277" evidence="1">
    <location>
        <begin position="19"/>
        <end position="674"/>
    </location>
</feature>
<dbReference type="Pfam" id="PF04385">
    <property type="entry name" value="FAINT"/>
    <property type="match status" value="2"/>
</dbReference>
<accession>L1LG51</accession>
<protein>
    <submittedName>
        <fullName evidence="2">Signal peptide containing protein</fullName>
    </submittedName>
</protein>
<evidence type="ECO:0000313" key="3">
    <source>
        <dbReference type="Proteomes" id="UP000031512"/>
    </source>
</evidence>
<feature type="signal peptide" evidence="1">
    <location>
        <begin position="1"/>
        <end position="18"/>
    </location>
</feature>
<dbReference type="VEuPathDB" id="PiroplasmaDB:BEWA_041710"/>
<name>L1LG51_THEEQ</name>
<dbReference type="KEGG" id="beq:BEWA_041710"/>